<feature type="compositionally biased region" description="Basic and acidic residues" evidence="2">
    <location>
        <begin position="1631"/>
        <end position="1646"/>
    </location>
</feature>
<feature type="compositionally biased region" description="Polar residues" evidence="2">
    <location>
        <begin position="864"/>
        <end position="873"/>
    </location>
</feature>
<feature type="compositionally biased region" description="Low complexity" evidence="2">
    <location>
        <begin position="1215"/>
        <end position="1231"/>
    </location>
</feature>
<feature type="compositionally biased region" description="Polar residues" evidence="2">
    <location>
        <begin position="1097"/>
        <end position="1106"/>
    </location>
</feature>
<accession>A0AA38RQE9</accession>
<feature type="compositionally biased region" description="Basic and acidic residues" evidence="2">
    <location>
        <begin position="1745"/>
        <end position="1758"/>
    </location>
</feature>
<reference evidence="4" key="1">
    <citation type="submission" date="2022-07" db="EMBL/GenBank/DDBJ databases">
        <title>Fungi with potential for degradation of polypropylene.</title>
        <authorList>
            <person name="Gostincar C."/>
        </authorList>
    </citation>
    <scope>NUCLEOTIDE SEQUENCE</scope>
    <source>
        <strain evidence="4">EXF-13308</strain>
    </source>
</reference>
<dbReference type="Proteomes" id="UP001174694">
    <property type="component" value="Unassembled WGS sequence"/>
</dbReference>
<feature type="compositionally biased region" description="Polar residues" evidence="2">
    <location>
        <begin position="907"/>
        <end position="924"/>
    </location>
</feature>
<feature type="compositionally biased region" description="Basic and acidic residues" evidence="2">
    <location>
        <begin position="656"/>
        <end position="666"/>
    </location>
</feature>
<evidence type="ECO:0000313" key="5">
    <source>
        <dbReference type="Proteomes" id="UP001174694"/>
    </source>
</evidence>
<feature type="compositionally biased region" description="Basic and acidic residues" evidence="2">
    <location>
        <begin position="626"/>
        <end position="636"/>
    </location>
</feature>
<feature type="region of interest" description="Disordered" evidence="2">
    <location>
        <begin position="522"/>
        <end position="672"/>
    </location>
</feature>
<name>A0AA38RQE9_9PEZI</name>
<dbReference type="InterPro" id="IPR000504">
    <property type="entry name" value="RRM_dom"/>
</dbReference>
<feature type="compositionally biased region" description="Basic and acidic residues" evidence="2">
    <location>
        <begin position="1130"/>
        <end position="1156"/>
    </location>
</feature>
<keyword evidence="5" id="KW-1185">Reference proteome</keyword>
<feature type="compositionally biased region" description="Gly residues" evidence="2">
    <location>
        <begin position="1311"/>
        <end position="1324"/>
    </location>
</feature>
<feature type="region of interest" description="Disordered" evidence="2">
    <location>
        <begin position="1435"/>
        <end position="1780"/>
    </location>
</feature>
<feature type="compositionally biased region" description="Polar residues" evidence="2">
    <location>
        <begin position="1721"/>
        <end position="1735"/>
    </location>
</feature>
<dbReference type="SUPFAM" id="SSF54928">
    <property type="entry name" value="RNA-binding domain, RBD"/>
    <property type="match status" value="1"/>
</dbReference>
<feature type="compositionally biased region" description="Basic residues" evidence="2">
    <location>
        <begin position="1174"/>
        <end position="1186"/>
    </location>
</feature>
<evidence type="ECO:0000259" key="3">
    <source>
        <dbReference type="PROSITE" id="PS50102"/>
    </source>
</evidence>
<feature type="compositionally biased region" description="Basic and acidic residues" evidence="2">
    <location>
        <begin position="248"/>
        <end position="260"/>
    </location>
</feature>
<feature type="compositionally biased region" description="Polar residues" evidence="2">
    <location>
        <begin position="1466"/>
        <end position="1492"/>
    </location>
</feature>
<evidence type="ECO:0000256" key="2">
    <source>
        <dbReference type="SAM" id="MobiDB-lite"/>
    </source>
</evidence>
<feature type="compositionally biased region" description="Basic and acidic residues" evidence="2">
    <location>
        <begin position="1274"/>
        <end position="1283"/>
    </location>
</feature>
<feature type="compositionally biased region" description="Low complexity" evidence="2">
    <location>
        <begin position="1605"/>
        <end position="1622"/>
    </location>
</feature>
<sequence>MNATYHQATVIKTSGGTRVHPPSHYYVQTSQGFVIPDPPMGFYVNIPESAPCKWSTMHGKYAKRNHRHPMPGRSLECQDDTWLKRKADEFRKMFWEDMKSLVRLTRWEDLYQYFDGHDLYFQGAYNLWNILHLLIDENVAVNEEIKKAKTDEINTWVRTWLSSDPNFQRLMAWNGVDDILSAILNPQDWRDGGIAELNNVDLGTLRDFFKDYNARHAVFYRQYCDSGSGSPRLTFLQLESNGETVRSWLDKTESPPHKDSPPLTTIPEEGPAHVSTEEAAELQRSISQPRYPSLAGGDSDSDDTFIFRLRRLPLDRDGNSDPDDGQKTPTGPKQVNHDATEDKDDSPETQDSWKAADFLPQAGGSKSVQKSGGKQKTKSAPTTPSVFSRGRARATAADVRAQTTRQKQQPRNKKQEPPLVAKQVEQLDQVPPVDGPLVVNGTWTQNASSHSNPQWYMHGSQPLAQQAHTQYFSQGNNGPGFYGDVFRGLVPPTGVSQQQHNMAPPMAGPGNDFAAFSAGSNAYRPGFPPHGGGNTNASHETRMSSSQFGKNEWPAQQQSVPMGYPPVSQPPYSSSSQTMLPPAPPHMSNHMVPMANPPPYSSQNKNGNRRYSGSSNQSKRPNPRSGWDKTPHDDPVHGPVYSYNRGRRPKSSVTPRRQDPAMDRKPPARQLTDQPAMYQAAAGQRQPGGPGICMNANNFGTYMDYVECACVRCENASRSVYVSRIDSTVSNPQLHTKLLTYMGQFGSVENVFIRTQPPRCAFVRFANCAMAIHAVRTCENAGGLPAAGLGTRDGLYLGFPTYSKFFRSKESRDARPSGLTPSQEAMRLLEQSMHRNQVPGDRYVAGWRVWEPKPQQSRPPAPPNSYQGPQQHGFSAGFPGNNPQTPNMYQTVNSMAAGPGPAHYMNPQHTVSQQYYPPSSSLGPPQNLGGRPDLSGRGVSCNLPLATEFNPGDEDKDKRLPFDTLDRAKENFRSKPPSEEALSDEGDETPSSSDNNSSTSKAIRVQLPRTPPDQIIADFSNGSSDDSSKKTEETAAKAPSKVVTEQDQQQKSKPVIVAIPKITLVHHKQSLPKKETIAIDSDESSSMLKATPPESLPSDTCVTTDGTLLVSEHEDSQHEDTSKNSQENTKLSEKLNDSAKAVSDETARADAKDSQEPAHAASSGNVQANNNQHMKPKRLKGGKKGRVPSEATTAPEMTGDASDASSATLEAPSVDGAGAQAADAQKKLQQLRSKKKNNKNKKNKAKQPVDGDGGRTTEGGATGAEEAASYKVPVVKDPDKHAEASNTSNKNPSQSNKDNGPISQAEPSDGTTGGRNGYRVGRGGSLRMKKHRPRPSANSIFKSGAEKAALSTIAEPEPPSAGPEPLAPVVAVPKLPFSSAPAAKQVSPDANLFSGQKFEIDMMKSQASAASCDKMAYTPAAAAVPKHVAPARFGGLPPKPQAYPRPALPKLVNMSLPRGDPFPRWQQKSQGGNASLRQIKTEGTATPITSPAGTAAETPGSMVKSKLNPFAKPFEASPSPSIAGSTDHARNYSSPTVSVAAGHQRYYQPSPRNPEPSQRYITPLDQITPDVGAVASPPPPPTKEKRGNNRRNQGKRSSAPNVADGTKGQQQQRGRNNQRNTTAPLEAASTSRERLRNQSGEKKDAKQALYEDDFPQLPAAKKPTTETKPMITAELWQAGKKGSSPPWAAGGGGSAWSPPEMKKSGGSPETRKHKAKKDEGNQGSSPSEGKNTPSAESGERTPSPEAKKDEPSPEREIESNTESSPAARLKEKHRRESVDN</sequence>
<feature type="compositionally biased region" description="Polar residues" evidence="2">
    <location>
        <begin position="1284"/>
        <end position="1306"/>
    </location>
</feature>
<dbReference type="Gene3D" id="3.30.70.330">
    <property type="match status" value="1"/>
</dbReference>
<feature type="compositionally biased region" description="Polar residues" evidence="2">
    <location>
        <begin position="1043"/>
        <end position="1052"/>
    </location>
</feature>
<organism evidence="4 5">
    <name type="scientific">Pleurostoma richardsiae</name>
    <dbReference type="NCBI Taxonomy" id="41990"/>
    <lineage>
        <taxon>Eukaryota</taxon>
        <taxon>Fungi</taxon>
        <taxon>Dikarya</taxon>
        <taxon>Ascomycota</taxon>
        <taxon>Pezizomycotina</taxon>
        <taxon>Sordariomycetes</taxon>
        <taxon>Sordariomycetidae</taxon>
        <taxon>Calosphaeriales</taxon>
        <taxon>Pleurostomataceae</taxon>
        <taxon>Pleurostoma</taxon>
    </lineage>
</organism>
<dbReference type="InterPro" id="IPR012677">
    <property type="entry name" value="Nucleotide-bd_a/b_plait_sf"/>
</dbReference>
<protein>
    <recommendedName>
        <fullName evidence="3">RRM domain-containing protein</fullName>
    </recommendedName>
</protein>
<feature type="compositionally biased region" description="Basic and acidic residues" evidence="2">
    <location>
        <begin position="1111"/>
        <end position="1122"/>
    </location>
</feature>
<feature type="compositionally biased region" description="Polar residues" evidence="2">
    <location>
        <begin position="1162"/>
        <end position="1173"/>
    </location>
</feature>
<dbReference type="GO" id="GO:0003723">
    <property type="term" value="F:RNA binding"/>
    <property type="evidence" value="ECO:0007669"/>
    <property type="project" value="UniProtKB-UniRule"/>
</dbReference>
<feature type="region of interest" description="Disordered" evidence="2">
    <location>
        <begin position="248"/>
        <end position="420"/>
    </location>
</feature>
<comment type="caution">
    <text evidence="4">The sequence shown here is derived from an EMBL/GenBank/DDBJ whole genome shotgun (WGS) entry which is preliminary data.</text>
</comment>
<gene>
    <name evidence="4" type="ORF">NKR23_g1808</name>
</gene>
<feature type="compositionally biased region" description="Basic and acidic residues" evidence="2">
    <location>
        <begin position="1026"/>
        <end position="1035"/>
    </location>
</feature>
<keyword evidence="1" id="KW-0694">RNA-binding</keyword>
<proteinExistence type="predicted"/>
<feature type="compositionally biased region" description="Basic residues" evidence="2">
    <location>
        <begin position="1232"/>
        <end position="1245"/>
    </location>
</feature>
<dbReference type="InterPro" id="IPR035979">
    <property type="entry name" value="RBD_domain_sf"/>
</dbReference>
<feature type="region of interest" description="Disordered" evidence="2">
    <location>
        <begin position="852"/>
        <end position="1054"/>
    </location>
</feature>
<feature type="compositionally biased region" description="Low complexity" evidence="2">
    <location>
        <begin position="991"/>
        <end position="1000"/>
    </location>
</feature>
<feature type="compositionally biased region" description="Low complexity" evidence="2">
    <location>
        <begin position="363"/>
        <end position="374"/>
    </location>
</feature>
<feature type="compositionally biased region" description="Basic and acidic residues" evidence="2">
    <location>
        <begin position="953"/>
        <end position="978"/>
    </location>
</feature>
<evidence type="ECO:0000313" key="4">
    <source>
        <dbReference type="EMBL" id="KAJ9155389.1"/>
    </source>
</evidence>
<feature type="compositionally biased region" description="Polar residues" evidence="2">
    <location>
        <begin position="535"/>
        <end position="560"/>
    </location>
</feature>
<feature type="compositionally biased region" description="Polar residues" evidence="2">
    <location>
        <begin position="601"/>
        <end position="620"/>
    </location>
</feature>
<feature type="domain" description="RRM" evidence="3">
    <location>
        <begin position="718"/>
        <end position="813"/>
    </location>
</feature>
<feature type="region of interest" description="Disordered" evidence="2">
    <location>
        <begin position="1068"/>
        <end position="1367"/>
    </location>
</feature>
<feature type="compositionally biased region" description="Pro residues" evidence="2">
    <location>
        <begin position="1437"/>
        <end position="1447"/>
    </location>
</feature>
<evidence type="ECO:0000256" key="1">
    <source>
        <dbReference type="PROSITE-ProRule" id="PRU00176"/>
    </source>
</evidence>
<dbReference type="EMBL" id="JANBVO010000003">
    <property type="protein sequence ID" value="KAJ9155389.1"/>
    <property type="molecule type" value="Genomic_DNA"/>
</dbReference>
<dbReference type="PROSITE" id="PS50102">
    <property type="entry name" value="RRM"/>
    <property type="match status" value="1"/>
</dbReference>
<feature type="compositionally biased region" description="Polar residues" evidence="2">
    <location>
        <begin position="881"/>
        <end position="894"/>
    </location>
</feature>
<feature type="compositionally biased region" description="Pro residues" evidence="2">
    <location>
        <begin position="1356"/>
        <end position="1366"/>
    </location>
</feature>